<proteinExistence type="inferred from homology"/>
<dbReference type="PRINTS" id="PR00081">
    <property type="entry name" value="GDHRDH"/>
</dbReference>
<dbReference type="Gene3D" id="3.40.50.720">
    <property type="entry name" value="NAD(P)-binding Rossmann-like Domain"/>
    <property type="match status" value="1"/>
</dbReference>
<reference evidence="2 3" key="1">
    <citation type="journal article" date="2024" name="J Genomics">
        <title>Draft genome sequencing and assembly of Favolaschia claudopus CIRM-BRFM 2984 isolated from oak limbs.</title>
        <authorList>
            <person name="Navarro D."/>
            <person name="Drula E."/>
            <person name="Chaduli D."/>
            <person name="Cazenave R."/>
            <person name="Ahrendt S."/>
            <person name="Wang J."/>
            <person name="Lipzen A."/>
            <person name="Daum C."/>
            <person name="Barry K."/>
            <person name="Grigoriev I.V."/>
            <person name="Favel A."/>
            <person name="Rosso M.N."/>
            <person name="Martin F."/>
        </authorList>
    </citation>
    <scope>NUCLEOTIDE SEQUENCE [LARGE SCALE GENOMIC DNA]</scope>
    <source>
        <strain evidence="2 3">CIRM-BRFM 2984</strain>
    </source>
</reference>
<comment type="caution">
    <text evidence="2">The sequence shown here is derived from an EMBL/GenBank/DDBJ whole genome shotgun (WGS) entry which is preliminary data.</text>
</comment>
<organism evidence="2 3">
    <name type="scientific">Favolaschia claudopus</name>
    <dbReference type="NCBI Taxonomy" id="2862362"/>
    <lineage>
        <taxon>Eukaryota</taxon>
        <taxon>Fungi</taxon>
        <taxon>Dikarya</taxon>
        <taxon>Basidiomycota</taxon>
        <taxon>Agaricomycotina</taxon>
        <taxon>Agaricomycetes</taxon>
        <taxon>Agaricomycetidae</taxon>
        <taxon>Agaricales</taxon>
        <taxon>Marasmiineae</taxon>
        <taxon>Mycenaceae</taxon>
        <taxon>Favolaschia</taxon>
    </lineage>
</organism>
<sequence length="240" mass="25093">MPVRTILITGANQGLGMHTVHQLATTKDVLVFMGSRTFKNAEQALSQFAADIHPTSTVVPLQLDIADATSIGNAVEVVKKYLQDKGLTGLDVLINNAASPAPTLPESFAVNVFGTSNFTTAIRPLITSQAGSAILNISSPLGSLGLLAQKAIPVFPGYNISKTAMNALTLQWALEEEQKGSGVRVVSIDPGFNQTSLTKDAPGVAGAGHPRDGCKVMVEAALAREGKSGVFISKDGEVPW</sequence>
<name>A0AAW0DGB4_9AGAR</name>
<evidence type="ECO:0000313" key="3">
    <source>
        <dbReference type="Proteomes" id="UP001362999"/>
    </source>
</evidence>
<dbReference type="GO" id="GO:0019748">
    <property type="term" value="P:secondary metabolic process"/>
    <property type="evidence" value="ECO:0007669"/>
    <property type="project" value="TreeGrafter"/>
</dbReference>
<dbReference type="PANTHER" id="PTHR43544:SF32">
    <property type="entry name" value="CHAIN DEHYDROGENASE, PUTATIVE (AFU_ORTHOLOGUE AFUA_5G01530)-RELATED"/>
    <property type="match status" value="1"/>
</dbReference>
<dbReference type="Proteomes" id="UP001362999">
    <property type="component" value="Unassembled WGS sequence"/>
</dbReference>
<dbReference type="PANTHER" id="PTHR43544">
    <property type="entry name" value="SHORT-CHAIN DEHYDROGENASE/REDUCTASE"/>
    <property type="match status" value="1"/>
</dbReference>
<dbReference type="EMBL" id="JAWWNJ010000008">
    <property type="protein sequence ID" value="KAK7050608.1"/>
    <property type="molecule type" value="Genomic_DNA"/>
</dbReference>
<keyword evidence="3" id="KW-1185">Reference proteome</keyword>
<dbReference type="InterPro" id="IPR036291">
    <property type="entry name" value="NAD(P)-bd_dom_sf"/>
</dbReference>
<dbReference type="GO" id="GO:0016491">
    <property type="term" value="F:oxidoreductase activity"/>
    <property type="evidence" value="ECO:0007669"/>
    <property type="project" value="TreeGrafter"/>
</dbReference>
<evidence type="ECO:0000313" key="2">
    <source>
        <dbReference type="EMBL" id="KAK7050608.1"/>
    </source>
</evidence>
<dbReference type="GO" id="GO:0005737">
    <property type="term" value="C:cytoplasm"/>
    <property type="evidence" value="ECO:0007669"/>
    <property type="project" value="TreeGrafter"/>
</dbReference>
<dbReference type="AlphaFoldDB" id="A0AAW0DGB4"/>
<dbReference type="InterPro" id="IPR002347">
    <property type="entry name" value="SDR_fam"/>
</dbReference>
<dbReference type="Pfam" id="PF00106">
    <property type="entry name" value="adh_short"/>
    <property type="match status" value="1"/>
</dbReference>
<gene>
    <name evidence="2" type="ORF">R3P38DRAFT_2504580</name>
</gene>
<evidence type="ECO:0000256" key="1">
    <source>
        <dbReference type="ARBA" id="ARBA00006484"/>
    </source>
</evidence>
<protein>
    <submittedName>
        <fullName evidence="2">Short-chain dehydrogenase/reductase family protein</fullName>
    </submittedName>
</protein>
<dbReference type="InterPro" id="IPR051468">
    <property type="entry name" value="Fungal_SecMetab_SDRs"/>
</dbReference>
<dbReference type="SUPFAM" id="SSF51735">
    <property type="entry name" value="NAD(P)-binding Rossmann-fold domains"/>
    <property type="match status" value="1"/>
</dbReference>
<accession>A0AAW0DGB4</accession>
<comment type="similarity">
    <text evidence="1">Belongs to the short-chain dehydrogenases/reductases (SDR) family.</text>
</comment>